<evidence type="ECO:0008006" key="10">
    <source>
        <dbReference type="Google" id="ProtNLM"/>
    </source>
</evidence>
<evidence type="ECO:0000259" key="6">
    <source>
        <dbReference type="PROSITE" id="PS51192"/>
    </source>
</evidence>
<dbReference type="PROSITE" id="PS51192">
    <property type="entry name" value="HELICASE_ATP_BIND_1"/>
    <property type="match status" value="1"/>
</dbReference>
<dbReference type="InterPro" id="IPR050699">
    <property type="entry name" value="RNA-DNA_Helicase"/>
</dbReference>
<dbReference type="SUPFAM" id="SSF52540">
    <property type="entry name" value="P-loop containing nucleoside triphosphate hydrolases"/>
    <property type="match status" value="1"/>
</dbReference>
<evidence type="ECO:0000256" key="5">
    <source>
        <dbReference type="SAM" id="MobiDB-lite"/>
    </source>
</evidence>
<organism evidence="8 9">
    <name type="scientific">Galdieria yellowstonensis</name>
    <dbReference type="NCBI Taxonomy" id="3028027"/>
    <lineage>
        <taxon>Eukaryota</taxon>
        <taxon>Rhodophyta</taxon>
        <taxon>Bangiophyceae</taxon>
        <taxon>Galdieriales</taxon>
        <taxon>Galdieriaceae</taxon>
        <taxon>Galdieria</taxon>
    </lineage>
</organism>
<dbReference type="GO" id="GO:0016787">
    <property type="term" value="F:hydrolase activity"/>
    <property type="evidence" value="ECO:0007669"/>
    <property type="project" value="UniProtKB-KW"/>
</dbReference>
<evidence type="ECO:0000313" key="8">
    <source>
        <dbReference type="EMBL" id="KAK4526581.1"/>
    </source>
</evidence>
<dbReference type="SMART" id="SM01142">
    <property type="entry name" value="DSHCT"/>
    <property type="match status" value="1"/>
</dbReference>
<evidence type="ECO:0000256" key="3">
    <source>
        <dbReference type="ARBA" id="ARBA00022806"/>
    </source>
</evidence>
<proteinExistence type="predicted"/>
<dbReference type="InterPro" id="IPR014001">
    <property type="entry name" value="Helicase_ATP-bd"/>
</dbReference>
<dbReference type="CDD" id="cd18795">
    <property type="entry name" value="SF2_C_Ski2"/>
    <property type="match status" value="1"/>
</dbReference>
<dbReference type="InterPro" id="IPR011545">
    <property type="entry name" value="DEAD/DEAH_box_helicase_dom"/>
</dbReference>
<feature type="compositionally biased region" description="Low complexity" evidence="5">
    <location>
        <begin position="799"/>
        <end position="816"/>
    </location>
</feature>
<dbReference type="SMART" id="SM00490">
    <property type="entry name" value="HELICc"/>
    <property type="match status" value="1"/>
</dbReference>
<dbReference type="Pfam" id="PF00270">
    <property type="entry name" value="DEAD"/>
    <property type="match status" value="1"/>
</dbReference>
<feature type="domain" description="Helicase C-terminal" evidence="7">
    <location>
        <begin position="315"/>
        <end position="511"/>
    </location>
</feature>
<dbReference type="EMBL" id="JANCYU010000041">
    <property type="protein sequence ID" value="KAK4526581.1"/>
    <property type="molecule type" value="Genomic_DNA"/>
</dbReference>
<feature type="domain" description="Helicase ATP-binding" evidence="6">
    <location>
        <begin position="88"/>
        <end position="247"/>
    </location>
</feature>
<reference evidence="8 9" key="1">
    <citation type="submission" date="2022-07" db="EMBL/GenBank/DDBJ databases">
        <title>Genome-wide signatures of adaptation to extreme environments.</title>
        <authorList>
            <person name="Cho C.H."/>
            <person name="Yoon H.S."/>
        </authorList>
    </citation>
    <scope>NUCLEOTIDE SEQUENCE [LARGE SCALE GENOMIC DNA]</scope>
    <source>
        <strain evidence="8 9">108.79 E11</strain>
    </source>
</reference>
<dbReference type="InterPro" id="IPR012961">
    <property type="entry name" value="Ski2/MTR4_C"/>
</dbReference>
<evidence type="ECO:0000256" key="1">
    <source>
        <dbReference type="ARBA" id="ARBA00022741"/>
    </source>
</evidence>
<dbReference type="AlphaFoldDB" id="A0AAV9IHC1"/>
<evidence type="ECO:0000259" key="7">
    <source>
        <dbReference type="PROSITE" id="PS51194"/>
    </source>
</evidence>
<comment type="caution">
    <text evidence="8">The sequence shown here is derived from an EMBL/GenBank/DDBJ whole genome shotgun (WGS) entry which is preliminary data.</text>
</comment>
<keyword evidence="4" id="KW-0067">ATP-binding</keyword>
<dbReference type="GO" id="GO:0004386">
    <property type="term" value="F:helicase activity"/>
    <property type="evidence" value="ECO:0007669"/>
    <property type="project" value="UniProtKB-KW"/>
</dbReference>
<dbReference type="Gene3D" id="3.40.50.300">
    <property type="entry name" value="P-loop containing nucleotide triphosphate hydrolases"/>
    <property type="match status" value="2"/>
</dbReference>
<dbReference type="PANTHER" id="PTHR12131:SF1">
    <property type="entry name" value="ATP-DEPENDENT RNA HELICASE SUPV3L1, MITOCHONDRIAL-RELATED"/>
    <property type="match status" value="1"/>
</dbReference>
<dbReference type="PROSITE" id="PS51194">
    <property type="entry name" value="HELICASE_CTER"/>
    <property type="match status" value="1"/>
</dbReference>
<dbReference type="GO" id="GO:0055087">
    <property type="term" value="C:Ski complex"/>
    <property type="evidence" value="ECO:0007669"/>
    <property type="project" value="TreeGrafter"/>
</dbReference>
<dbReference type="GO" id="GO:0003676">
    <property type="term" value="F:nucleic acid binding"/>
    <property type="evidence" value="ECO:0007669"/>
    <property type="project" value="InterPro"/>
</dbReference>
<name>A0AAV9IHC1_9RHOD</name>
<dbReference type="PANTHER" id="PTHR12131">
    <property type="entry name" value="ATP-DEPENDENT RNA AND DNA HELICASE"/>
    <property type="match status" value="1"/>
</dbReference>
<gene>
    <name evidence="8" type="ORF">GAYE_SCF25G4497</name>
</gene>
<accession>A0AAV9IHC1</accession>
<dbReference type="Pfam" id="PF00271">
    <property type="entry name" value="Helicase_C"/>
    <property type="match status" value="1"/>
</dbReference>
<evidence type="ECO:0000256" key="2">
    <source>
        <dbReference type="ARBA" id="ARBA00022801"/>
    </source>
</evidence>
<evidence type="ECO:0000256" key="4">
    <source>
        <dbReference type="ARBA" id="ARBA00022840"/>
    </source>
</evidence>
<dbReference type="Pfam" id="PF08148">
    <property type="entry name" value="DSHCT"/>
    <property type="match status" value="1"/>
</dbReference>
<dbReference type="SMART" id="SM00487">
    <property type="entry name" value="DEXDc"/>
    <property type="match status" value="1"/>
</dbReference>
<feature type="region of interest" description="Disordered" evidence="5">
    <location>
        <begin position="799"/>
        <end position="819"/>
    </location>
</feature>
<keyword evidence="3" id="KW-0347">Helicase</keyword>
<dbReference type="InterPro" id="IPR001650">
    <property type="entry name" value="Helicase_C-like"/>
</dbReference>
<dbReference type="Gene3D" id="1.10.3380.30">
    <property type="match status" value="1"/>
</dbReference>
<dbReference type="GO" id="GO:0005524">
    <property type="term" value="F:ATP binding"/>
    <property type="evidence" value="ECO:0007669"/>
    <property type="project" value="UniProtKB-KW"/>
</dbReference>
<dbReference type="InterPro" id="IPR027417">
    <property type="entry name" value="P-loop_NTPase"/>
</dbReference>
<keyword evidence="1" id="KW-0547">Nucleotide-binding</keyword>
<protein>
    <recommendedName>
        <fullName evidence="10">DEAD/DEAH box helicase</fullName>
    </recommendedName>
</protein>
<dbReference type="Proteomes" id="UP001300502">
    <property type="component" value="Unassembled WGS sequence"/>
</dbReference>
<dbReference type="GO" id="GO:0070478">
    <property type="term" value="P:nuclear-transcribed mRNA catabolic process, 3'-5' exonucleolytic nonsense-mediated decay"/>
    <property type="evidence" value="ECO:0007669"/>
    <property type="project" value="TreeGrafter"/>
</dbReference>
<keyword evidence="9" id="KW-1185">Reference proteome</keyword>
<evidence type="ECO:0000313" key="9">
    <source>
        <dbReference type="Proteomes" id="UP001300502"/>
    </source>
</evidence>
<sequence length="1032" mass="118109">MFLVFVSSLVFYNHSYYKCATNSFISCPRCGGKTRNTIPLRHVKTLRNIPTPKKAPLRCELSSAPTTENTRIEEYFAFPLDHFQRAAIESLERQENVLVAAPTGSGKTVIAEAAIYLALRVGKRIFYTTPLKALSNQKFHDCQKIFGVSRVGLLTGDVTIQRDADVLVLTTEIYRNMLYDETNNISDSVFAVIFDEFHFMNDPERGTVWEEAVIASPKDVILVALSATMSNAAQLKDWLSRVHRKTALHETNIRPVPLHFQFCSFKGLYDLLDFSSKGATLSKSFLIDCKQQQLRDRSKGRTLQSPSHNFLVRILHRRKMLPCIIFVFSRAGCDRAAGELGNNLGSRLVNRREREVLQNRIRQFIENFPEIASQQEDRLKLLQLGISVHHAGLLPVWKNFVEELFIDGLIKVIYATETLAAGMNMPARTTVITALYKRGDNGIERLSTSSFQQMAGRAGRRGKDSQGFCVVLQSSDTYPRHVFQLATGTVEAITSKFLPTYGLVLNLLEGGKSPQQVKEFLSKSFGNFLFAYERRVEEQEREDERKKYENVIKTLMESGITLEDWKKYRRLQQKLKMERRTLRYLKKQWIEMKCQFVEGCLLFASCGVALWLWEDDDMNSSSSWDTTCAVDEQNESTVLFEQDDKELRMEAAWLLESYSFNGNLRYLCFTEKNCFRVVDLSQIAAVASSESSSLLHSNLVESLMDEYKRQRQLDKVTCNSIRCIGTEKTFNILANIPKECYISDDMKEDDPKFASQKKKVSRIVSQLEQNPVHHLKNRKELLRLYDKLSKWQKKKSQQDWLTTDSSESQPNSSSSLEEVDETTKSWDYVQSLLKTLHTLSFIENIRFTTEETWYRITALGRLCVSIRGENEVWLSLVLGYLSGQVHTYEPHHLIGVIATVIGDPIREDTVIRWEASSTTCKLLSELQGYYDQVLNAQNQNGIHCVTRLESGWSGIAEAWAKEANWSRLCSGTSLDEGDICRNLRRALDVLRQIPRLDASMGIISDEFRLCARRAMALMNHFPVCDNITYSLD</sequence>
<keyword evidence="2" id="KW-0378">Hydrolase</keyword>